<dbReference type="Pfam" id="PF25869">
    <property type="entry name" value="3HB_CusB"/>
    <property type="match status" value="1"/>
</dbReference>
<evidence type="ECO:0000259" key="7">
    <source>
        <dbReference type="Pfam" id="PF25919"/>
    </source>
</evidence>
<dbReference type="KEGG" id="oho:Oweho_0490"/>
<dbReference type="eggNOG" id="COG0845">
    <property type="taxonomic scope" value="Bacteria"/>
</dbReference>
<feature type="domain" description="DUF3347" evidence="4">
    <location>
        <begin position="452"/>
        <end position="543"/>
    </location>
</feature>
<gene>
    <name evidence="9" type="ordered locus">Oweho_0490</name>
</gene>
<dbReference type="STRING" id="926562.Oweho_0490"/>
<dbReference type="OrthoDB" id="9806939at2"/>
<comment type="similarity">
    <text evidence="1">Belongs to the membrane fusion protein (MFP) (TC 8.A.1) family.</text>
</comment>
<dbReference type="Gene3D" id="2.40.30.170">
    <property type="match status" value="1"/>
</dbReference>
<dbReference type="PANTHER" id="PTHR30097:SF15">
    <property type="entry name" value="CATION EFFLUX SYSTEM PROTEIN CUSB"/>
    <property type="match status" value="1"/>
</dbReference>
<dbReference type="SUPFAM" id="SSF111369">
    <property type="entry name" value="HlyD-like secretion proteins"/>
    <property type="match status" value="1"/>
</dbReference>
<dbReference type="GO" id="GO:0030288">
    <property type="term" value="C:outer membrane-bounded periplasmic space"/>
    <property type="evidence" value="ECO:0007669"/>
    <property type="project" value="TreeGrafter"/>
</dbReference>
<reference evidence="9 10" key="1">
    <citation type="journal article" date="2012" name="Stand. Genomic Sci.">
        <title>Genome sequence of the orange-pigmented seawater bacterium Owenweeksia hongkongensis type strain (UST20020801(T)).</title>
        <authorList>
            <person name="Riedel T."/>
            <person name="Held B."/>
            <person name="Nolan M."/>
            <person name="Lucas S."/>
            <person name="Lapidus A."/>
            <person name="Tice H."/>
            <person name="Del Rio T.G."/>
            <person name="Cheng J.F."/>
            <person name="Han C."/>
            <person name="Tapia R."/>
            <person name="Goodwin L.A."/>
            <person name="Pitluck S."/>
            <person name="Liolios K."/>
            <person name="Mavromatis K."/>
            <person name="Pagani I."/>
            <person name="Ivanova N."/>
            <person name="Mikhailova N."/>
            <person name="Pati A."/>
            <person name="Chen A."/>
            <person name="Palaniappan K."/>
            <person name="Rohde M."/>
            <person name="Tindall B.J."/>
            <person name="Detter J.C."/>
            <person name="Goker M."/>
            <person name="Woyke T."/>
            <person name="Bristow J."/>
            <person name="Eisen J.A."/>
            <person name="Markowitz V."/>
            <person name="Hugenholtz P."/>
            <person name="Klenk H.P."/>
            <person name="Kyrpides N.C."/>
        </authorList>
    </citation>
    <scope>NUCLEOTIDE SEQUENCE</scope>
    <source>
        <strain evidence="10">DSM 17368 / JCM 12287 / NRRL B-23963</strain>
    </source>
</reference>
<dbReference type="RefSeq" id="WP_014200869.1">
    <property type="nucleotide sequence ID" value="NC_016599.1"/>
</dbReference>
<name>G8QZR4_OWEHD</name>
<evidence type="ECO:0000259" key="6">
    <source>
        <dbReference type="Pfam" id="PF25869"/>
    </source>
</evidence>
<evidence type="ECO:0000256" key="1">
    <source>
        <dbReference type="ARBA" id="ARBA00009477"/>
    </source>
</evidence>
<dbReference type="Proteomes" id="UP000005631">
    <property type="component" value="Chromosome"/>
</dbReference>
<dbReference type="InterPro" id="IPR006143">
    <property type="entry name" value="RND_pump_MFP"/>
</dbReference>
<dbReference type="Pfam" id="PF11827">
    <property type="entry name" value="DUF3347"/>
    <property type="match status" value="1"/>
</dbReference>
<evidence type="ECO:0000259" key="5">
    <source>
        <dbReference type="Pfam" id="PF19335"/>
    </source>
</evidence>
<dbReference type="GO" id="GO:0046914">
    <property type="term" value="F:transition metal ion binding"/>
    <property type="evidence" value="ECO:0007669"/>
    <property type="project" value="TreeGrafter"/>
</dbReference>
<evidence type="ECO:0000259" key="4">
    <source>
        <dbReference type="Pfam" id="PF11827"/>
    </source>
</evidence>
<dbReference type="EMBL" id="CP003156">
    <property type="protein sequence ID" value="AEV31508.1"/>
    <property type="molecule type" value="Genomic_DNA"/>
</dbReference>
<dbReference type="HOGENOM" id="CLU_018816_13_1_10"/>
<dbReference type="NCBIfam" id="TIGR01730">
    <property type="entry name" value="RND_mfp"/>
    <property type="match status" value="1"/>
</dbReference>
<keyword evidence="3" id="KW-0812">Transmembrane</keyword>
<evidence type="ECO:0000256" key="2">
    <source>
        <dbReference type="ARBA" id="ARBA00022448"/>
    </source>
</evidence>
<dbReference type="GO" id="GO:0016020">
    <property type="term" value="C:membrane"/>
    <property type="evidence" value="ECO:0007669"/>
    <property type="project" value="InterPro"/>
</dbReference>
<organism evidence="9 10">
    <name type="scientific">Owenweeksia hongkongensis (strain DSM 17368 / CIP 108786 / JCM 12287 / NRRL B-23963 / UST20020801)</name>
    <dbReference type="NCBI Taxonomy" id="926562"/>
    <lineage>
        <taxon>Bacteria</taxon>
        <taxon>Pseudomonadati</taxon>
        <taxon>Bacteroidota</taxon>
        <taxon>Flavobacteriia</taxon>
        <taxon>Flavobacteriales</taxon>
        <taxon>Owenweeksiaceae</taxon>
        <taxon>Owenweeksia</taxon>
    </lineage>
</organism>
<keyword evidence="3" id="KW-0472">Membrane</keyword>
<feature type="domain" description="CusB-like three alpha-helical bundle" evidence="6">
    <location>
        <begin position="160"/>
        <end position="209"/>
    </location>
</feature>
<feature type="domain" description="Heavy metal binding" evidence="5">
    <location>
        <begin position="46"/>
        <end position="71"/>
    </location>
</feature>
<accession>G8QZR4</accession>
<feature type="domain" description="CusB-like beta-barrel" evidence="8">
    <location>
        <begin position="247"/>
        <end position="323"/>
    </location>
</feature>
<dbReference type="Gene3D" id="2.40.420.20">
    <property type="match status" value="1"/>
</dbReference>
<dbReference type="Pfam" id="PF25919">
    <property type="entry name" value="BSH_CusB"/>
    <property type="match status" value="1"/>
</dbReference>
<keyword evidence="10" id="KW-1185">Reference proteome</keyword>
<dbReference type="PANTHER" id="PTHR30097">
    <property type="entry name" value="CATION EFFLUX SYSTEM PROTEIN CUSB"/>
    <property type="match status" value="1"/>
</dbReference>
<dbReference type="PATRIC" id="fig|926562.3.peg.504"/>
<dbReference type="Gene3D" id="6.10.140.730">
    <property type="match status" value="1"/>
</dbReference>
<dbReference type="AlphaFoldDB" id="G8QZR4"/>
<evidence type="ECO:0000313" key="9">
    <source>
        <dbReference type="EMBL" id="AEV31508.1"/>
    </source>
</evidence>
<dbReference type="InterPro" id="IPR058791">
    <property type="entry name" value="3HB_CusB"/>
</dbReference>
<dbReference type="InterPro" id="IPR021782">
    <property type="entry name" value="DUF3347"/>
</dbReference>
<dbReference type="Pfam" id="PF19335">
    <property type="entry name" value="HMBD"/>
    <property type="match status" value="1"/>
</dbReference>
<dbReference type="Pfam" id="PF25954">
    <property type="entry name" value="Beta-barrel_RND_2"/>
    <property type="match status" value="1"/>
</dbReference>
<evidence type="ECO:0000256" key="3">
    <source>
        <dbReference type="SAM" id="Phobius"/>
    </source>
</evidence>
<dbReference type="GO" id="GO:0015679">
    <property type="term" value="P:plasma membrane copper ion transport"/>
    <property type="evidence" value="ECO:0007669"/>
    <property type="project" value="TreeGrafter"/>
</dbReference>
<evidence type="ECO:0000259" key="8">
    <source>
        <dbReference type="Pfam" id="PF25954"/>
    </source>
</evidence>
<sequence>MKNVSSKVWIALALVAGVFIGALFFGGSKENPKAKEAEHEHESTTWTCSMHPQIRSQEPGQCPICGMDLIPLAKGADHKDNPMAVKMSATAAKLANIQTIVVGKENAIKSIRLNGKVMPNERLVKTQPSHVDGRIEELLVNTTGEDVKAGQKLASIYSPELIAAQQELLQAVQIKDKQPALYQASLEKLKSLRVAESQIKELESSGKVMENIGIYADRSGIVLDKKVNVGDYLKKGEALFTIADLSKVWVVFDAYEGDLNFVDVDDELSFTVASLPGKNFSGKITFVNPTVNAQTRVTSVRVEVKNTDGKLRPEMFAVANVQSDLSNTNELILPKTAVMWTGERSVVYVQDGDNEEPSYELREVLLGPSLGNGYSIASGLEVGERVVINGTFTVDAAAQLAGKPSMMNPKGGAVMTGHNHGNMEMSSAEGKSEAKEMNMDISEATKKEISAVLQSYFELKDALVTSDKNVAVKAAAKMEAALDKVKMGEMNEMAHAKWMEALPVLRSLMTKFNSEANIDVQRKAFLRVSEEMVQIAETFGPFDKPIYVLNCPMADNNQGGDWLSDSEEVMNPYYGDMMLKCGDVKRKIQ</sequence>
<feature type="transmembrane region" description="Helical" evidence="3">
    <location>
        <begin position="6"/>
        <end position="25"/>
    </location>
</feature>
<dbReference type="InterPro" id="IPR045800">
    <property type="entry name" value="HMBD"/>
</dbReference>
<dbReference type="GO" id="GO:0060003">
    <property type="term" value="P:copper ion export"/>
    <property type="evidence" value="ECO:0007669"/>
    <property type="project" value="TreeGrafter"/>
</dbReference>
<dbReference type="FunFam" id="2.40.30.170:FF:000010">
    <property type="entry name" value="Efflux RND transporter periplasmic adaptor subunit"/>
    <property type="match status" value="1"/>
</dbReference>
<keyword evidence="3" id="KW-1133">Transmembrane helix</keyword>
<proteinExistence type="inferred from homology"/>
<dbReference type="GO" id="GO:0022857">
    <property type="term" value="F:transmembrane transporter activity"/>
    <property type="evidence" value="ECO:0007669"/>
    <property type="project" value="InterPro"/>
</dbReference>
<feature type="domain" description="CusB-like barrel-sandwich hybrid" evidence="7">
    <location>
        <begin position="129"/>
        <end position="243"/>
    </location>
</feature>
<evidence type="ECO:0000313" key="10">
    <source>
        <dbReference type="Proteomes" id="UP000005631"/>
    </source>
</evidence>
<keyword evidence="2" id="KW-0813">Transport</keyword>
<dbReference type="InterPro" id="IPR058792">
    <property type="entry name" value="Beta-barrel_RND_2"/>
</dbReference>
<dbReference type="InterPro" id="IPR058790">
    <property type="entry name" value="BSH_CusB"/>
</dbReference>
<protein>
    <submittedName>
        <fullName evidence="9">RND family efflux transporter, MFP subunit</fullName>
    </submittedName>
</protein>
<dbReference type="InterPro" id="IPR051909">
    <property type="entry name" value="MFP_Cation_Efflux"/>
</dbReference>